<evidence type="ECO:0000256" key="5">
    <source>
        <dbReference type="ARBA" id="ARBA00023027"/>
    </source>
</evidence>
<feature type="binding site" evidence="9">
    <location>
        <begin position="174"/>
        <end position="176"/>
    </location>
    <ligand>
        <name>NAD(+)</name>
        <dbReference type="ChEBI" id="CHEBI:57540"/>
    </ligand>
</feature>
<comment type="subcellular location">
    <subcellularLocation>
        <location evidence="9">Cytoplasm</location>
    </subcellularLocation>
</comment>
<evidence type="ECO:0000256" key="2">
    <source>
        <dbReference type="ARBA" id="ARBA00007578"/>
    </source>
</evidence>
<dbReference type="GO" id="GO:0016153">
    <property type="term" value="F:urocanate hydratase activity"/>
    <property type="evidence" value="ECO:0007669"/>
    <property type="project" value="UniProtKB-UniRule"/>
</dbReference>
<evidence type="ECO:0000313" key="13">
    <source>
        <dbReference type="EMBL" id="MBB5041008.1"/>
    </source>
</evidence>
<organism evidence="13 14">
    <name type="scientific">Shinella fusca</name>
    <dbReference type="NCBI Taxonomy" id="544480"/>
    <lineage>
        <taxon>Bacteria</taxon>
        <taxon>Pseudomonadati</taxon>
        <taxon>Pseudomonadota</taxon>
        <taxon>Alphaproteobacteria</taxon>
        <taxon>Hyphomicrobiales</taxon>
        <taxon>Rhizobiaceae</taxon>
        <taxon>Shinella</taxon>
    </lineage>
</organism>
<dbReference type="Gene3D" id="3.40.1770.10">
    <property type="entry name" value="Urocanase superfamily"/>
    <property type="match status" value="1"/>
</dbReference>
<dbReference type="Pfam" id="PF01175">
    <property type="entry name" value="Urocanase"/>
    <property type="match status" value="1"/>
</dbReference>
<keyword evidence="4 9" id="KW-0369">Histidine metabolism</keyword>
<feature type="binding site" evidence="9">
    <location>
        <begin position="240"/>
        <end position="241"/>
    </location>
    <ligand>
        <name>NAD(+)</name>
        <dbReference type="ChEBI" id="CHEBI:57540"/>
    </ligand>
</feature>
<comment type="function">
    <text evidence="9">Catalyzes the conversion of urocanate to 4-imidazolone-5-propionate.</text>
</comment>
<keyword evidence="5 9" id="KW-0520">NAD</keyword>
<sequence length="552" mass="59335">MPKPNPRHPNYPIPGGPELRAKGWRQEGLLRLLENVLSVGEDPDNLVVYAALGKAARNWASHRAIVKALTGMDEDQTLLIQSGKPVGLLKTHAKAPLVIMANCNIVGQWAKAEVFYELQRKGLICWGGLTAGAWQYIGSQGVIQGTYEIFMRIAEKRFGGSLAGRFILTAGLGGMGGAQPLAGRMAGAAILCVDIDPERAAKRRAAGYLEQVAPDLDTALAMIDEAVKDKRATSIGLVGNAAEVYPEIARRGIVPDIVTDQTSAHDLVYGYVPKGMSLDQVKGLRDDGQGQLMAASRASIVEHVSAMLEFQKRGAEVFDNGNLIRTQAREGGIANAFDIPIFTEAYLRPLFARAIGPFRWMALSGEESDIARIDDLVLEMFPDNRIVTNWIRLARENIPFEGLPARIAWLGHGERTALALAVNKLVAAGELKGPIAFSRDHLDAGAMAHPNIMTERMKDGSDAIADWPLLDAMLLSSSMADLVVVHSGGGGYAGYMTSCGVTLIADGTPAAAERLEHALTNDTALGVIRYADAGYEESFEEIEAKGIGYVPV</sequence>
<dbReference type="GO" id="GO:0005737">
    <property type="term" value="C:cytoplasm"/>
    <property type="evidence" value="ECO:0007669"/>
    <property type="project" value="UniProtKB-SubCell"/>
</dbReference>
<feature type="domain" description="Urocanase Rossmann-like" evidence="10">
    <location>
        <begin position="138"/>
        <end position="346"/>
    </location>
</feature>
<dbReference type="InterPro" id="IPR036190">
    <property type="entry name" value="Urocanase_sf"/>
</dbReference>
<reference evidence="13 14" key="1">
    <citation type="submission" date="2020-08" db="EMBL/GenBank/DDBJ databases">
        <title>Genomic Encyclopedia of Type Strains, Phase IV (KMG-IV): sequencing the most valuable type-strain genomes for metagenomic binning, comparative biology and taxonomic classification.</title>
        <authorList>
            <person name="Goeker M."/>
        </authorList>
    </citation>
    <scope>NUCLEOTIDE SEQUENCE [LARGE SCALE GENOMIC DNA]</scope>
    <source>
        <strain evidence="13 14">DSM 21319</strain>
    </source>
</reference>
<dbReference type="Pfam" id="PF17392">
    <property type="entry name" value="Urocanase_C"/>
    <property type="match status" value="1"/>
</dbReference>
<dbReference type="InterPro" id="IPR035400">
    <property type="entry name" value="Urocanase_N"/>
</dbReference>
<dbReference type="Gene3D" id="3.40.50.10730">
    <property type="entry name" value="Urocanase like domains"/>
    <property type="match status" value="1"/>
</dbReference>
<dbReference type="EMBL" id="JACHIK010000001">
    <property type="protein sequence ID" value="MBB5041008.1"/>
    <property type="molecule type" value="Genomic_DNA"/>
</dbReference>
<evidence type="ECO:0000256" key="9">
    <source>
        <dbReference type="HAMAP-Rule" id="MF_00577"/>
    </source>
</evidence>
<dbReference type="Pfam" id="PF17391">
    <property type="entry name" value="Urocanase_N"/>
    <property type="match status" value="1"/>
</dbReference>
<comment type="caution">
    <text evidence="9">Lacks conserved residue(s) required for the propagation of feature annotation.</text>
</comment>
<dbReference type="PANTHER" id="PTHR12216">
    <property type="entry name" value="UROCANATE HYDRATASE"/>
    <property type="match status" value="1"/>
</dbReference>
<dbReference type="SUPFAM" id="SSF111326">
    <property type="entry name" value="Urocanase"/>
    <property type="match status" value="1"/>
</dbReference>
<protein>
    <recommendedName>
        <fullName evidence="3 9">Urocanate hydratase</fullName>
        <shortName evidence="9">Urocanase</shortName>
        <ecNumber evidence="3 9">4.2.1.49</ecNumber>
    </recommendedName>
    <alternativeName>
        <fullName evidence="7 9">Imidazolonepropionate hydrolase</fullName>
    </alternativeName>
</protein>
<evidence type="ECO:0000256" key="8">
    <source>
        <dbReference type="ARBA" id="ARBA00047623"/>
    </source>
</evidence>
<evidence type="ECO:0000256" key="7">
    <source>
        <dbReference type="ARBA" id="ARBA00031640"/>
    </source>
</evidence>
<dbReference type="InterPro" id="IPR023637">
    <property type="entry name" value="Urocanase-like"/>
</dbReference>
<dbReference type="NCBIfam" id="TIGR01228">
    <property type="entry name" value="hutU"/>
    <property type="match status" value="1"/>
</dbReference>
<dbReference type="InterPro" id="IPR038364">
    <property type="entry name" value="Urocanase_central_sf"/>
</dbReference>
<keyword evidence="14" id="KW-1185">Reference proteome</keyword>
<comment type="cofactor">
    <cofactor evidence="9">
        <name>NAD(+)</name>
        <dbReference type="ChEBI" id="CHEBI:57540"/>
    </cofactor>
    <text evidence="9">Binds 1 NAD(+) per subunit.</text>
</comment>
<evidence type="ECO:0000259" key="10">
    <source>
        <dbReference type="Pfam" id="PF01175"/>
    </source>
</evidence>
<dbReference type="NCBIfam" id="NF003820">
    <property type="entry name" value="PRK05414.1"/>
    <property type="match status" value="1"/>
</dbReference>
<proteinExistence type="inferred from homology"/>
<name>A0A7W7YRJ4_9HYPH</name>
<gene>
    <name evidence="9" type="primary">hutU</name>
    <name evidence="13" type="ORF">HNQ66_000386</name>
</gene>
<comment type="caution">
    <text evidence="13">The sequence shown here is derived from an EMBL/GenBank/DDBJ whole genome shotgun (WGS) entry which is preliminary data.</text>
</comment>
<evidence type="ECO:0000259" key="11">
    <source>
        <dbReference type="Pfam" id="PF17391"/>
    </source>
</evidence>
<dbReference type="PIRSF" id="PIRSF001423">
    <property type="entry name" value="Urocanate_hydrat"/>
    <property type="match status" value="1"/>
</dbReference>
<keyword evidence="6 9" id="KW-0456">Lyase</keyword>
<comment type="pathway">
    <text evidence="1 9">Amino-acid degradation; L-histidine degradation into L-glutamate; N-formimidoyl-L-glutamate from L-histidine: step 2/3.</text>
</comment>
<evidence type="ECO:0000313" key="14">
    <source>
        <dbReference type="Proteomes" id="UP000535406"/>
    </source>
</evidence>
<dbReference type="AlphaFoldDB" id="A0A7W7YRJ4"/>
<evidence type="ECO:0000256" key="1">
    <source>
        <dbReference type="ARBA" id="ARBA00004794"/>
    </source>
</evidence>
<keyword evidence="9" id="KW-0963">Cytoplasm</keyword>
<dbReference type="RefSeq" id="WP_184140277.1">
    <property type="nucleotide sequence ID" value="NZ_JACHIK010000001.1"/>
</dbReference>
<dbReference type="PANTHER" id="PTHR12216:SF4">
    <property type="entry name" value="UROCANATE HYDRATASE"/>
    <property type="match status" value="1"/>
</dbReference>
<dbReference type="Proteomes" id="UP000535406">
    <property type="component" value="Unassembled WGS sequence"/>
</dbReference>
<evidence type="ECO:0000256" key="4">
    <source>
        <dbReference type="ARBA" id="ARBA00022808"/>
    </source>
</evidence>
<dbReference type="UniPathway" id="UPA00379">
    <property type="reaction ID" value="UER00550"/>
</dbReference>
<feature type="binding site" evidence="9">
    <location>
        <position position="194"/>
    </location>
    <ligand>
        <name>NAD(+)</name>
        <dbReference type="ChEBI" id="CHEBI:57540"/>
    </ligand>
</feature>
<feature type="binding site" evidence="9">
    <location>
        <position position="490"/>
    </location>
    <ligand>
        <name>NAD(+)</name>
        <dbReference type="ChEBI" id="CHEBI:57540"/>
    </ligand>
</feature>
<dbReference type="InterPro" id="IPR055351">
    <property type="entry name" value="Urocanase"/>
</dbReference>
<dbReference type="EC" id="4.2.1.49" evidence="3 9"/>
<evidence type="ECO:0000256" key="3">
    <source>
        <dbReference type="ARBA" id="ARBA00011992"/>
    </source>
</evidence>
<feature type="binding site" evidence="9">
    <location>
        <begin position="261"/>
        <end position="265"/>
    </location>
    <ligand>
        <name>NAD(+)</name>
        <dbReference type="ChEBI" id="CHEBI:57540"/>
    </ligand>
</feature>
<comment type="catalytic activity">
    <reaction evidence="8 9">
        <text>4-imidazolone-5-propanoate = trans-urocanate + H2O</text>
        <dbReference type="Rhea" id="RHEA:13101"/>
        <dbReference type="ChEBI" id="CHEBI:15377"/>
        <dbReference type="ChEBI" id="CHEBI:17771"/>
        <dbReference type="ChEBI" id="CHEBI:77893"/>
        <dbReference type="EC" id="4.2.1.49"/>
    </reaction>
</comment>
<dbReference type="InterPro" id="IPR035085">
    <property type="entry name" value="Urocanase_Rossmann-like"/>
</dbReference>
<dbReference type="InterPro" id="IPR035401">
    <property type="entry name" value="Urocanase_C"/>
</dbReference>
<feature type="binding site" evidence="9">
    <location>
        <position position="199"/>
    </location>
    <ligand>
        <name>NAD(+)</name>
        <dbReference type="ChEBI" id="CHEBI:57540"/>
    </ligand>
</feature>
<comment type="similarity">
    <text evidence="2 9">Belongs to the urocanase family.</text>
</comment>
<dbReference type="GO" id="GO:0019557">
    <property type="term" value="P:L-histidine catabolic process to glutamate and formate"/>
    <property type="evidence" value="ECO:0007669"/>
    <property type="project" value="UniProtKB-UniPathway"/>
</dbReference>
<evidence type="ECO:0000259" key="12">
    <source>
        <dbReference type="Pfam" id="PF17392"/>
    </source>
</evidence>
<accession>A0A7W7YRJ4</accession>
<dbReference type="GO" id="GO:0019556">
    <property type="term" value="P:L-histidine catabolic process to glutamate and formamide"/>
    <property type="evidence" value="ECO:0007669"/>
    <property type="project" value="UniProtKB-UniPathway"/>
</dbReference>
<feature type="domain" description="Urocanase C-terminal" evidence="12">
    <location>
        <begin position="349"/>
        <end position="543"/>
    </location>
</feature>
<dbReference type="HAMAP" id="MF_00577">
    <property type="entry name" value="HutU"/>
    <property type="match status" value="1"/>
</dbReference>
<evidence type="ECO:0000256" key="6">
    <source>
        <dbReference type="ARBA" id="ARBA00023239"/>
    </source>
</evidence>
<feature type="binding site" evidence="9">
    <location>
        <begin position="271"/>
        <end position="272"/>
    </location>
    <ligand>
        <name>NAD(+)</name>
        <dbReference type="ChEBI" id="CHEBI:57540"/>
    </ligand>
</feature>
<feature type="domain" description="Urocanase N-terminal" evidence="11">
    <location>
        <begin position="17"/>
        <end position="134"/>
    </location>
</feature>